<name>G0SDY4_CHATD</name>
<protein>
    <recommendedName>
        <fullName evidence="1">NAD-dependent epimerase/dehydratase domain-containing protein</fullName>
    </recommendedName>
</protein>
<dbReference type="Gene3D" id="3.40.50.720">
    <property type="entry name" value="NAD(P)-binding Rossmann-like Domain"/>
    <property type="match status" value="1"/>
</dbReference>
<gene>
    <name evidence="2" type="ORF">CTHT_0053440</name>
</gene>
<organism evidence="3">
    <name type="scientific">Chaetomium thermophilum (strain DSM 1495 / CBS 144.50 / IMI 039719)</name>
    <name type="common">Thermochaetoides thermophila</name>
    <dbReference type="NCBI Taxonomy" id="759272"/>
    <lineage>
        <taxon>Eukaryota</taxon>
        <taxon>Fungi</taxon>
        <taxon>Dikarya</taxon>
        <taxon>Ascomycota</taxon>
        <taxon>Pezizomycotina</taxon>
        <taxon>Sordariomycetes</taxon>
        <taxon>Sordariomycetidae</taxon>
        <taxon>Sordariales</taxon>
        <taxon>Chaetomiaceae</taxon>
        <taxon>Thermochaetoides</taxon>
    </lineage>
</organism>
<sequence>MAEKPSVLIIGGLGYIGRWLAYYIHKNDLASEVRIVDKVLPQLAWLPPEFEEACSGSKFVQADASREQSLPRIFDRPDGKTWDYVFNCGGETRYSQEDEVYRLRSLGLSLNIGREAAKRGVKCFVELSTGMVYKPDSQPSKEGDKLKPWSKIAVFKLQAEEELSKIEGLNLVIVRLPHVYGPYASQWVATALCMARVYKALESEMKWLWTKDLRTNTAHIHDVVRALWAVADWYDAKGKANWDESSMGKIPIFNVVDHGCTTQGTLADIIGEIFGIETGFQGQLISTFAKLNLDSVVDDVNDELLGPWSDLLEEAGITKPGPLTPFMEKELLKDTDLSMDGSRLEQVVGFEYERPQMTKELIEEVIESYKKMNWWP</sequence>
<feature type="domain" description="NAD-dependent epimerase/dehydratase" evidence="1">
    <location>
        <begin position="7"/>
        <end position="238"/>
    </location>
</feature>
<dbReference type="AlphaFoldDB" id="G0SDY4"/>
<dbReference type="Proteomes" id="UP000008066">
    <property type="component" value="Unassembled WGS sequence"/>
</dbReference>
<dbReference type="OMA" id="PQTAWLN"/>
<dbReference type="SUPFAM" id="SSF51735">
    <property type="entry name" value="NAD(P)-binding Rossmann-fold domains"/>
    <property type="match status" value="1"/>
</dbReference>
<dbReference type="InterPro" id="IPR050177">
    <property type="entry name" value="Lipid_A_modif_metabolic_enz"/>
</dbReference>
<dbReference type="RefSeq" id="XP_006695680.1">
    <property type="nucleotide sequence ID" value="XM_006695617.1"/>
</dbReference>
<keyword evidence="3" id="KW-1185">Reference proteome</keyword>
<dbReference type="InterPro" id="IPR001509">
    <property type="entry name" value="Epimerase_deHydtase"/>
</dbReference>
<reference evidence="2 3" key="1">
    <citation type="journal article" date="2011" name="Cell">
        <title>Insight into structure and assembly of the nuclear pore complex by utilizing the genome of a eukaryotic thermophile.</title>
        <authorList>
            <person name="Amlacher S."/>
            <person name="Sarges P."/>
            <person name="Flemming D."/>
            <person name="van Noort V."/>
            <person name="Kunze R."/>
            <person name="Devos D.P."/>
            <person name="Arumugam M."/>
            <person name="Bork P."/>
            <person name="Hurt E."/>
        </authorList>
    </citation>
    <scope>NUCLEOTIDE SEQUENCE [LARGE SCALE GENOMIC DNA]</scope>
    <source>
        <strain evidence="3">DSM 1495 / CBS 144.50 / IMI 039719</strain>
    </source>
</reference>
<dbReference type="OrthoDB" id="16464at2759"/>
<evidence type="ECO:0000313" key="3">
    <source>
        <dbReference type="Proteomes" id="UP000008066"/>
    </source>
</evidence>
<dbReference type="Pfam" id="PF01370">
    <property type="entry name" value="Epimerase"/>
    <property type="match status" value="1"/>
</dbReference>
<proteinExistence type="predicted"/>
<dbReference type="EMBL" id="GL988045">
    <property type="protein sequence ID" value="EGS18735.1"/>
    <property type="molecule type" value="Genomic_DNA"/>
</dbReference>
<dbReference type="KEGG" id="cthr:CTHT_0053440"/>
<dbReference type="InterPro" id="IPR036291">
    <property type="entry name" value="NAD(P)-bd_dom_sf"/>
</dbReference>
<dbReference type="PANTHER" id="PTHR43245:SF11">
    <property type="entry name" value="LD23561P"/>
    <property type="match status" value="1"/>
</dbReference>
<dbReference type="HOGENOM" id="CLU_045030_1_0_1"/>
<dbReference type="STRING" id="759272.G0SDY4"/>
<dbReference type="GeneID" id="18259382"/>
<dbReference type="eggNOG" id="KOG1430">
    <property type="taxonomic scope" value="Eukaryota"/>
</dbReference>
<accession>G0SDY4</accession>
<dbReference type="PANTHER" id="PTHR43245">
    <property type="entry name" value="BIFUNCTIONAL POLYMYXIN RESISTANCE PROTEIN ARNA"/>
    <property type="match status" value="1"/>
</dbReference>
<evidence type="ECO:0000313" key="2">
    <source>
        <dbReference type="EMBL" id="EGS18735.1"/>
    </source>
</evidence>
<evidence type="ECO:0000259" key="1">
    <source>
        <dbReference type="Pfam" id="PF01370"/>
    </source>
</evidence>